<dbReference type="Pfam" id="PF01490">
    <property type="entry name" value="Aa_trans"/>
    <property type="match status" value="1"/>
</dbReference>
<feature type="transmembrane region" description="Helical" evidence="7">
    <location>
        <begin position="711"/>
        <end position="729"/>
    </location>
</feature>
<evidence type="ECO:0000256" key="2">
    <source>
        <dbReference type="ARBA" id="ARBA00008066"/>
    </source>
</evidence>
<dbReference type="InterPro" id="IPR013057">
    <property type="entry name" value="AA_transpt_TM"/>
</dbReference>
<feature type="compositionally biased region" description="Basic and acidic residues" evidence="6">
    <location>
        <begin position="180"/>
        <end position="190"/>
    </location>
</feature>
<feature type="transmembrane region" description="Helical" evidence="7">
    <location>
        <begin position="655"/>
        <end position="672"/>
    </location>
</feature>
<feature type="compositionally biased region" description="Low complexity" evidence="6">
    <location>
        <begin position="324"/>
        <end position="333"/>
    </location>
</feature>
<name>A0A8H8CQ58_PSICU</name>
<dbReference type="PANTHER" id="PTHR22950:SF666">
    <property type="entry name" value="VACUOLAR AMINO ACID TRANSPORTER 4"/>
    <property type="match status" value="1"/>
</dbReference>
<organism evidence="9">
    <name type="scientific">Psilocybe cubensis</name>
    <name type="common">Psychedelic mushroom</name>
    <name type="synonym">Stropharia cubensis</name>
    <dbReference type="NCBI Taxonomy" id="181762"/>
    <lineage>
        <taxon>Eukaryota</taxon>
        <taxon>Fungi</taxon>
        <taxon>Dikarya</taxon>
        <taxon>Basidiomycota</taxon>
        <taxon>Agaricomycotina</taxon>
        <taxon>Agaricomycetes</taxon>
        <taxon>Agaricomycetidae</taxon>
        <taxon>Agaricales</taxon>
        <taxon>Agaricineae</taxon>
        <taxon>Strophariaceae</taxon>
        <taxon>Psilocybe</taxon>
    </lineage>
</organism>
<feature type="transmembrane region" description="Helical" evidence="7">
    <location>
        <begin position="565"/>
        <end position="589"/>
    </location>
</feature>
<evidence type="ECO:0000256" key="5">
    <source>
        <dbReference type="ARBA" id="ARBA00023136"/>
    </source>
</evidence>
<feature type="transmembrane region" description="Helical" evidence="7">
    <location>
        <begin position="497"/>
        <end position="518"/>
    </location>
</feature>
<keyword evidence="5 7" id="KW-0472">Membrane</keyword>
<comment type="subcellular location">
    <subcellularLocation>
        <location evidence="1">Membrane</location>
        <topology evidence="1">Multi-pass membrane protein</topology>
    </subcellularLocation>
</comment>
<feature type="transmembrane region" description="Helical" evidence="7">
    <location>
        <begin position="424"/>
        <end position="447"/>
    </location>
</feature>
<sequence length="786" mass="85393">MTSPSKPLNIKSNNRLTVSANDSELQPGSYTPSLGTPDLRALRAQYTGTPPPPNIPMRGAGTPVLTGGAVVAASSSTSLLPVSGTKADSGSPLRPPIGGLSATKQNTGSSDKVAVTPPSIADLDGLPAEEKAKVLRRHLVAKEQRTKANDSAPKSVVGSVQDANVATGSDVSRNTSSGTLRERGAVREDSEPFPVPYDTHGADVTHDIYKWHTDQRRQAASARVRSVSLSVGPSRTPHPAFEHIHEPGGFRRNYLLLRREANEEGGEGPQILNNFIDFLLLFGHFAGEDLEEDEEKDGEDEENLSPPIDEPLSTGLPDANEHTSLLGSPNLSRSRSRSRRRRTSLSRQGTATVTQAVLMLLKSFVGTGVLFLGRAFFNGGLLFSILTFTFIAFISLYSFLLLVKTKFVVSGSFGDIGGTLYGPWMRYLILGSIVISQMGFVGAYTIFVAENLQAFILGVTQCLKLIPVQHLILAQLVVFLPLVLVRDLAKLSSTALVADAFILFGLVYIFGSEFGVLWERGMAEVKMFNERDFSLFIGTAVFSFEGIGLVIPITDAMREPHKFPMALSGVMVFLLLLFGGAGVLAYVTFGSEVQTVVLLNLDQKSKMVQSVQLFYALAIMLSVPLQLFPAIRILENGIFTRSGKVDVRVKWYKNAFRFAMVFVCSAIAWVGAADLDKFVAFIGCFACVPLCYVYPAMLHYKACSRTRKDKLLDIALIVFGLAAAAYTTVQNIGVRRTISPFFPHKRVSQLTRLFCFVSHVADVGAESGQGLSIRQLPVLKLEILVC</sequence>
<feature type="transmembrane region" description="Helical" evidence="7">
    <location>
        <begin position="678"/>
        <end position="699"/>
    </location>
</feature>
<accession>A0A8H8CQ58</accession>
<dbReference type="PANTHER" id="PTHR22950">
    <property type="entry name" value="AMINO ACID TRANSPORTER"/>
    <property type="match status" value="1"/>
</dbReference>
<keyword evidence="3 7" id="KW-0812">Transmembrane</keyword>
<feature type="compositionally biased region" description="Polar residues" evidence="6">
    <location>
        <begin position="165"/>
        <end position="179"/>
    </location>
</feature>
<dbReference type="AlphaFoldDB" id="A0A8H8CQ58"/>
<proteinExistence type="inferred from homology"/>
<evidence type="ECO:0000256" key="4">
    <source>
        <dbReference type="ARBA" id="ARBA00022989"/>
    </source>
</evidence>
<feature type="compositionally biased region" description="Acidic residues" evidence="6">
    <location>
        <begin position="290"/>
        <end position="303"/>
    </location>
</feature>
<feature type="region of interest" description="Disordered" evidence="6">
    <location>
        <begin position="165"/>
        <end position="199"/>
    </location>
</feature>
<protein>
    <recommendedName>
        <fullName evidence="8">Amino acid transporter transmembrane domain-containing protein</fullName>
    </recommendedName>
</protein>
<feature type="domain" description="Amino acid transporter transmembrane" evidence="8">
    <location>
        <begin position="350"/>
        <end position="730"/>
    </location>
</feature>
<comment type="similarity">
    <text evidence="2">Belongs to the amino acid/polyamine transporter 2 family.</text>
</comment>
<feature type="transmembrane region" description="Helical" evidence="7">
    <location>
        <begin position="349"/>
        <end position="373"/>
    </location>
</feature>
<feature type="region of interest" description="Disordered" evidence="6">
    <location>
        <begin position="1"/>
        <end position="37"/>
    </location>
</feature>
<feature type="region of interest" description="Disordered" evidence="6">
    <location>
        <begin position="290"/>
        <end position="348"/>
    </location>
</feature>
<keyword evidence="4 7" id="KW-1133">Transmembrane helix</keyword>
<evidence type="ECO:0000259" key="8">
    <source>
        <dbReference type="Pfam" id="PF01490"/>
    </source>
</evidence>
<evidence type="ECO:0000256" key="6">
    <source>
        <dbReference type="SAM" id="MobiDB-lite"/>
    </source>
</evidence>
<dbReference type="GO" id="GO:0005774">
    <property type="term" value="C:vacuolar membrane"/>
    <property type="evidence" value="ECO:0007669"/>
    <property type="project" value="TreeGrafter"/>
</dbReference>
<evidence type="ECO:0000256" key="1">
    <source>
        <dbReference type="ARBA" id="ARBA00004141"/>
    </source>
</evidence>
<dbReference type="EMBL" id="JAFIQS010000001">
    <property type="protein sequence ID" value="KAG5174677.1"/>
    <property type="molecule type" value="Genomic_DNA"/>
</dbReference>
<reference evidence="9" key="1">
    <citation type="submission" date="2021-02" db="EMBL/GenBank/DDBJ databases">
        <title>Psilocybe cubensis genome.</title>
        <authorList>
            <person name="Mckernan K.J."/>
            <person name="Crawford S."/>
            <person name="Trippe A."/>
            <person name="Kane L.T."/>
            <person name="Mclaughlin S."/>
        </authorList>
    </citation>
    <scope>NUCLEOTIDE SEQUENCE [LARGE SCALE GENOMIC DNA]</scope>
    <source>
        <strain evidence="9">MGC-MH-2018</strain>
    </source>
</reference>
<feature type="transmembrane region" description="Helical" evidence="7">
    <location>
        <begin position="533"/>
        <end position="553"/>
    </location>
</feature>
<feature type="transmembrane region" description="Helical" evidence="7">
    <location>
        <begin position="613"/>
        <end position="634"/>
    </location>
</feature>
<feature type="compositionally biased region" description="Basic residues" evidence="6">
    <location>
        <begin position="334"/>
        <end position="344"/>
    </location>
</feature>
<feature type="transmembrane region" description="Helical" evidence="7">
    <location>
        <begin position="467"/>
        <end position="485"/>
    </location>
</feature>
<gene>
    <name evidence="9" type="ORF">JR316_001340</name>
</gene>
<evidence type="ECO:0000256" key="3">
    <source>
        <dbReference type="ARBA" id="ARBA00022692"/>
    </source>
</evidence>
<comment type="caution">
    <text evidence="9">The sequence shown here is derived from an EMBL/GenBank/DDBJ whole genome shotgun (WGS) entry which is preliminary data.</text>
</comment>
<evidence type="ECO:0000256" key="7">
    <source>
        <dbReference type="SAM" id="Phobius"/>
    </source>
</evidence>
<evidence type="ECO:0000313" key="9">
    <source>
        <dbReference type="EMBL" id="KAG5174677.1"/>
    </source>
</evidence>
<feature type="transmembrane region" description="Helical" evidence="7">
    <location>
        <begin position="379"/>
        <end position="403"/>
    </location>
</feature>
<feature type="region of interest" description="Disordered" evidence="6">
    <location>
        <begin position="80"/>
        <end position="121"/>
    </location>
</feature>
<feature type="compositionally biased region" description="Polar residues" evidence="6">
    <location>
        <begin position="1"/>
        <end position="34"/>
    </location>
</feature>
<dbReference type="GO" id="GO:0015179">
    <property type="term" value="F:L-amino acid transmembrane transporter activity"/>
    <property type="evidence" value="ECO:0007669"/>
    <property type="project" value="TreeGrafter"/>
</dbReference>